<dbReference type="Gene3D" id="2.40.50.140">
    <property type="entry name" value="Nucleic acid-binding proteins"/>
    <property type="match status" value="1"/>
</dbReference>
<dbReference type="Proteomes" id="UP000886595">
    <property type="component" value="Unassembled WGS sequence"/>
</dbReference>
<dbReference type="Pfam" id="PF02721">
    <property type="entry name" value="DUF223"/>
    <property type="match status" value="1"/>
</dbReference>
<dbReference type="InterPro" id="IPR012340">
    <property type="entry name" value="NA-bd_OB-fold"/>
</dbReference>
<sequence length="130" mass="14823">MSTNKSVTLLNNLKPRLSKSRVQVKLIHSWKQTPPYANDQTLEMVLADETGGKIHASCSRSHMFRTERNLRIGEWAVIENFKVSGVGKGKFRPTNNQYKMTITGETVYSKSHHQDDSIFLTLNQLFVSLN</sequence>
<dbReference type="AlphaFoldDB" id="A0A8X7VGW7"/>
<dbReference type="EMBL" id="JAAMPC010000005">
    <property type="protein sequence ID" value="KAG2311388.1"/>
    <property type="molecule type" value="Genomic_DNA"/>
</dbReference>
<name>A0A8X7VGW7_BRACI</name>
<evidence type="ECO:0000313" key="2">
    <source>
        <dbReference type="EMBL" id="KAG2311388.1"/>
    </source>
</evidence>
<organism evidence="2 3">
    <name type="scientific">Brassica carinata</name>
    <name type="common">Ethiopian mustard</name>
    <name type="synonym">Abyssinian cabbage</name>
    <dbReference type="NCBI Taxonomy" id="52824"/>
    <lineage>
        <taxon>Eukaryota</taxon>
        <taxon>Viridiplantae</taxon>
        <taxon>Streptophyta</taxon>
        <taxon>Embryophyta</taxon>
        <taxon>Tracheophyta</taxon>
        <taxon>Spermatophyta</taxon>
        <taxon>Magnoliopsida</taxon>
        <taxon>eudicotyledons</taxon>
        <taxon>Gunneridae</taxon>
        <taxon>Pentapetalae</taxon>
        <taxon>rosids</taxon>
        <taxon>malvids</taxon>
        <taxon>Brassicales</taxon>
        <taxon>Brassicaceae</taxon>
        <taxon>Brassiceae</taxon>
        <taxon>Brassica</taxon>
    </lineage>
</organism>
<dbReference type="SUPFAM" id="SSF50249">
    <property type="entry name" value="Nucleic acid-binding proteins"/>
    <property type="match status" value="1"/>
</dbReference>
<protein>
    <recommendedName>
        <fullName evidence="1">Replication protein A 70 kDa DNA-binding subunit B/D first OB fold domain-containing protein</fullName>
    </recommendedName>
</protein>
<evidence type="ECO:0000313" key="3">
    <source>
        <dbReference type="Proteomes" id="UP000886595"/>
    </source>
</evidence>
<dbReference type="InterPro" id="IPR003871">
    <property type="entry name" value="RFA1B/D_OB_1st"/>
</dbReference>
<evidence type="ECO:0000259" key="1">
    <source>
        <dbReference type="Pfam" id="PF02721"/>
    </source>
</evidence>
<reference evidence="2 3" key="1">
    <citation type="submission" date="2020-02" db="EMBL/GenBank/DDBJ databases">
        <authorList>
            <person name="Ma Q."/>
            <person name="Huang Y."/>
            <person name="Song X."/>
            <person name="Pei D."/>
        </authorList>
    </citation>
    <scope>NUCLEOTIDE SEQUENCE [LARGE SCALE GENOMIC DNA]</scope>
    <source>
        <strain evidence="2">Sxm20200214</strain>
        <tissue evidence="2">Leaf</tissue>
    </source>
</reference>
<dbReference type="CDD" id="cd04480">
    <property type="entry name" value="RPA1_DBD_A_like"/>
    <property type="match status" value="1"/>
</dbReference>
<gene>
    <name evidence="2" type="ORF">Bca52824_022945</name>
</gene>
<feature type="domain" description="Replication protein A 70 kDa DNA-binding subunit B/D first OB fold" evidence="1">
    <location>
        <begin position="8"/>
        <end position="110"/>
    </location>
</feature>
<accession>A0A8X7VGW7</accession>
<dbReference type="OrthoDB" id="1064121at2759"/>
<comment type="caution">
    <text evidence="2">The sequence shown here is derived from an EMBL/GenBank/DDBJ whole genome shotgun (WGS) entry which is preliminary data.</text>
</comment>
<proteinExistence type="predicted"/>
<keyword evidence="3" id="KW-1185">Reference proteome</keyword>